<gene>
    <name evidence="1" type="ORF">CDV31_003088</name>
</gene>
<dbReference type="EMBL" id="NIZV01000025">
    <property type="protein sequence ID" value="RSM18166.1"/>
    <property type="molecule type" value="Genomic_DNA"/>
</dbReference>
<organism evidence="1 2">
    <name type="scientific">Fusarium ambrosium</name>
    <dbReference type="NCBI Taxonomy" id="131363"/>
    <lineage>
        <taxon>Eukaryota</taxon>
        <taxon>Fungi</taxon>
        <taxon>Dikarya</taxon>
        <taxon>Ascomycota</taxon>
        <taxon>Pezizomycotina</taxon>
        <taxon>Sordariomycetes</taxon>
        <taxon>Hypocreomycetidae</taxon>
        <taxon>Hypocreales</taxon>
        <taxon>Nectriaceae</taxon>
        <taxon>Fusarium</taxon>
        <taxon>Fusarium solani species complex</taxon>
    </lineage>
</organism>
<sequence length="80" mass="9108">MDGNLAMAEKLLEVGARVNVCNHRGETPLICGLRQAKTEEDVSRMTILSIGYPDFNYNKEHISNTYPGWPRFWPDTPDLN</sequence>
<dbReference type="Proteomes" id="UP000288429">
    <property type="component" value="Unassembled WGS sequence"/>
</dbReference>
<comment type="caution">
    <text evidence="1">The sequence shown here is derived from an EMBL/GenBank/DDBJ whole genome shotgun (WGS) entry which is preliminary data.</text>
</comment>
<accession>A0A428UV82</accession>
<evidence type="ECO:0000313" key="2">
    <source>
        <dbReference type="Proteomes" id="UP000288429"/>
    </source>
</evidence>
<protein>
    <submittedName>
        <fullName evidence="1">Uncharacterized protein</fullName>
    </submittedName>
</protein>
<dbReference type="InterPro" id="IPR036770">
    <property type="entry name" value="Ankyrin_rpt-contain_sf"/>
</dbReference>
<dbReference type="Gene3D" id="1.25.40.20">
    <property type="entry name" value="Ankyrin repeat-containing domain"/>
    <property type="match status" value="1"/>
</dbReference>
<evidence type="ECO:0000313" key="1">
    <source>
        <dbReference type="EMBL" id="RSM18166.1"/>
    </source>
</evidence>
<keyword evidence="2" id="KW-1185">Reference proteome</keyword>
<name>A0A428UV82_9HYPO</name>
<proteinExistence type="predicted"/>
<dbReference type="SUPFAM" id="SSF48403">
    <property type="entry name" value="Ankyrin repeat"/>
    <property type="match status" value="1"/>
</dbReference>
<dbReference type="AlphaFoldDB" id="A0A428UV82"/>
<reference evidence="1 2" key="1">
    <citation type="submission" date="2017-06" db="EMBL/GenBank/DDBJ databases">
        <title>Cmopartive genomic analysis of Ambrosia Fusariam Clade fungi.</title>
        <authorList>
            <person name="Stajich J.E."/>
            <person name="Carrillo J."/>
            <person name="Kijimoto T."/>
            <person name="Eskalen A."/>
            <person name="O'Donnell K."/>
            <person name="Kasson M."/>
        </authorList>
    </citation>
    <scope>NUCLEOTIDE SEQUENCE [LARGE SCALE GENOMIC DNA]</scope>
    <source>
        <strain evidence="1 2">NRRL 20438</strain>
    </source>
</reference>